<dbReference type="Pfam" id="PF00691">
    <property type="entry name" value="OmpA"/>
    <property type="match status" value="1"/>
</dbReference>
<keyword evidence="3" id="KW-1003">Cell membrane</keyword>
<evidence type="ECO:0000256" key="6">
    <source>
        <dbReference type="ARBA" id="ARBA00023136"/>
    </source>
</evidence>
<gene>
    <name evidence="10" type="primary">motD</name>
    <name evidence="10" type="ORF">NB640_09760</name>
</gene>
<keyword evidence="6 7" id="KW-0472">Membrane</keyword>
<evidence type="ECO:0000313" key="10">
    <source>
        <dbReference type="EMBL" id="WAW09519.1"/>
    </source>
</evidence>
<dbReference type="RefSeq" id="WP_269308519.1">
    <property type="nucleotide sequence ID" value="NZ_CP098242.1"/>
</dbReference>
<evidence type="ECO:0000256" key="8">
    <source>
        <dbReference type="SAM" id="Phobius"/>
    </source>
</evidence>
<dbReference type="SUPFAM" id="SSF103088">
    <property type="entry name" value="OmpA-like"/>
    <property type="match status" value="1"/>
</dbReference>
<dbReference type="Pfam" id="PF13677">
    <property type="entry name" value="MotB_plug"/>
    <property type="match status" value="1"/>
</dbReference>
<feature type="transmembrane region" description="Helical" evidence="8">
    <location>
        <begin position="20"/>
        <end position="37"/>
    </location>
</feature>
<name>A0A9E9LY21_9BURK</name>
<protein>
    <submittedName>
        <fullName evidence="10">Flagellar motor protein MotD</fullName>
    </submittedName>
</protein>
<evidence type="ECO:0000256" key="3">
    <source>
        <dbReference type="ARBA" id="ARBA00022475"/>
    </source>
</evidence>
<dbReference type="NCBIfam" id="NF006541">
    <property type="entry name" value="PRK09038.1"/>
    <property type="match status" value="1"/>
</dbReference>
<comment type="similarity">
    <text evidence="2">Belongs to the MotB family.</text>
</comment>
<evidence type="ECO:0000256" key="4">
    <source>
        <dbReference type="ARBA" id="ARBA00022692"/>
    </source>
</evidence>
<feature type="domain" description="OmpA-like" evidence="9">
    <location>
        <begin position="125"/>
        <end position="245"/>
    </location>
</feature>
<keyword evidence="10" id="KW-0282">Flagellum</keyword>
<proteinExistence type="inferred from homology"/>
<dbReference type="PANTHER" id="PTHR30329:SF20">
    <property type="entry name" value="EXPORTED PROTEIN"/>
    <property type="match status" value="1"/>
</dbReference>
<dbReference type="InterPro" id="IPR025713">
    <property type="entry name" value="MotB-like_N_dom"/>
</dbReference>
<dbReference type="Gene3D" id="3.30.1330.60">
    <property type="entry name" value="OmpA-like domain"/>
    <property type="match status" value="1"/>
</dbReference>
<keyword evidence="11" id="KW-1185">Reference proteome</keyword>
<reference evidence="10" key="1">
    <citation type="journal article" date="2022" name="Front. Microbiol.">
        <title>New perspectives on an old grouping: The genomic and phenotypic variability of Oxalobacter formigenes and the implications for calcium oxalate stone prevention.</title>
        <authorList>
            <person name="Chmiel J.A."/>
            <person name="Carr C."/>
            <person name="Stuivenberg G.A."/>
            <person name="Venema R."/>
            <person name="Chanyi R.M."/>
            <person name="Al K.F."/>
            <person name="Giguere D."/>
            <person name="Say H."/>
            <person name="Akouris P.P."/>
            <person name="Dominguez Romero S.A."/>
            <person name="Kwong A."/>
            <person name="Tai V."/>
            <person name="Koval S.F."/>
            <person name="Razvi H."/>
            <person name="Bjazevic J."/>
            <person name="Burton J.P."/>
        </authorList>
    </citation>
    <scope>NUCLEOTIDE SEQUENCE</scope>
    <source>
        <strain evidence="10">WoOx3</strain>
    </source>
</reference>
<dbReference type="Proteomes" id="UP001156215">
    <property type="component" value="Chromosome"/>
</dbReference>
<dbReference type="EMBL" id="CP098242">
    <property type="protein sequence ID" value="WAW09519.1"/>
    <property type="molecule type" value="Genomic_DNA"/>
</dbReference>
<dbReference type="PANTHER" id="PTHR30329">
    <property type="entry name" value="STATOR ELEMENT OF FLAGELLAR MOTOR COMPLEX"/>
    <property type="match status" value="1"/>
</dbReference>
<organism evidence="10 11">
    <name type="scientific">Oxalobacter vibrioformis</name>
    <dbReference type="NCBI Taxonomy" id="933080"/>
    <lineage>
        <taxon>Bacteria</taxon>
        <taxon>Pseudomonadati</taxon>
        <taxon>Pseudomonadota</taxon>
        <taxon>Betaproteobacteria</taxon>
        <taxon>Burkholderiales</taxon>
        <taxon>Oxalobacteraceae</taxon>
        <taxon>Oxalobacter</taxon>
    </lineage>
</organism>
<dbReference type="CDD" id="cd07185">
    <property type="entry name" value="OmpA_C-like"/>
    <property type="match status" value="1"/>
</dbReference>
<keyword evidence="4 8" id="KW-0812">Transmembrane</keyword>
<dbReference type="InterPro" id="IPR006665">
    <property type="entry name" value="OmpA-like"/>
</dbReference>
<dbReference type="AlphaFoldDB" id="A0A9E9LY21"/>
<keyword evidence="5 8" id="KW-1133">Transmembrane helix</keyword>
<keyword evidence="10" id="KW-0969">Cilium</keyword>
<evidence type="ECO:0000313" key="11">
    <source>
        <dbReference type="Proteomes" id="UP001156215"/>
    </source>
</evidence>
<evidence type="ECO:0000256" key="2">
    <source>
        <dbReference type="ARBA" id="ARBA00008914"/>
    </source>
</evidence>
<dbReference type="PROSITE" id="PS51123">
    <property type="entry name" value="OMPA_2"/>
    <property type="match status" value="1"/>
</dbReference>
<evidence type="ECO:0000256" key="7">
    <source>
        <dbReference type="PROSITE-ProRule" id="PRU00473"/>
    </source>
</evidence>
<keyword evidence="10" id="KW-0966">Cell projection</keyword>
<comment type="subcellular location">
    <subcellularLocation>
        <location evidence="1">Cell membrane</location>
        <topology evidence="1">Single-pass membrane protein</topology>
    </subcellularLocation>
</comment>
<dbReference type="GO" id="GO:0005886">
    <property type="term" value="C:plasma membrane"/>
    <property type="evidence" value="ECO:0007669"/>
    <property type="project" value="UniProtKB-SubCell"/>
</dbReference>
<dbReference type="InterPro" id="IPR036737">
    <property type="entry name" value="OmpA-like_sf"/>
</dbReference>
<sequence>MARKKREEESDNHERWLVSYADFITLLFAFFVVMYAISSVNENKYRELTQSIGSAFGVKVVPTVINENPPVSIVPPAITRPLRKKATTNTEIRKEREKMTGIGRDLMKVLSPLINEGKVKVIQSARGVNVEINASVLFAPAEARLSRQSEEVLRAVAQILKDEPNDIQVEGFTDNMPISSAQYPSNWELSSARASSVVRLFVDQGIAGERMVAIGRSANSPIDDNATSDGRSRNRRVALTVLSNIPEAVTEVPVSVSENNTAGH</sequence>
<dbReference type="InterPro" id="IPR050330">
    <property type="entry name" value="Bact_OuterMem_StrucFunc"/>
</dbReference>
<evidence type="ECO:0000256" key="1">
    <source>
        <dbReference type="ARBA" id="ARBA00004162"/>
    </source>
</evidence>
<evidence type="ECO:0000256" key="5">
    <source>
        <dbReference type="ARBA" id="ARBA00022989"/>
    </source>
</evidence>
<evidence type="ECO:0000259" key="9">
    <source>
        <dbReference type="PROSITE" id="PS51123"/>
    </source>
</evidence>
<dbReference type="KEGG" id="ovb:NB640_09760"/>
<accession>A0A9E9LY21</accession>